<evidence type="ECO:0000256" key="1">
    <source>
        <dbReference type="ARBA" id="ARBA00023235"/>
    </source>
</evidence>
<organism evidence="6 7">
    <name type="scientific">Aspergillus heteromorphus CBS 117.55</name>
    <dbReference type="NCBI Taxonomy" id="1448321"/>
    <lineage>
        <taxon>Eukaryota</taxon>
        <taxon>Fungi</taxon>
        <taxon>Dikarya</taxon>
        <taxon>Ascomycota</taxon>
        <taxon>Pezizomycotina</taxon>
        <taxon>Eurotiomycetes</taxon>
        <taxon>Eurotiomycetidae</taxon>
        <taxon>Eurotiales</taxon>
        <taxon>Aspergillaceae</taxon>
        <taxon>Aspergillus</taxon>
        <taxon>Aspergillus subgen. Circumdati</taxon>
    </lineage>
</organism>
<name>A0A317UVN4_9EURO</name>
<dbReference type="GeneID" id="37061243"/>
<gene>
    <name evidence="6" type="ORF">BO70DRAFT_279932</name>
</gene>
<dbReference type="VEuPathDB" id="FungiDB:BO70DRAFT_279932"/>
<comment type="caution">
    <text evidence="6">The sequence shown here is derived from an EMBL/GenBank/DDBJ whole genome shotgun (WGS) entry which is preliminary data.</text>
</comment>
<dbReference type="InterPro" id="IPR054499">
    <property type="entry name" value="DA_C"/>
</dbReference>
<dbReference type="Proteomes" id="UP000247233">
    <property type="component" value="Unassembled WGS sequence"/>
</dbReference>
<feature type="region of interest" description="Disordered" evidence="3">
    <location>
        <begin position="18"/>
        <end position="39"/>
    </location>
</feature>
<reference evidence="6 7" key="1">
    <citation type="submission" date="2016-12" db="EMBL/GenBank/DDBJ databases">
        <title>The genomes of Aspergillus section Nigri reveals drivers in fungal speciation.</title>
        <authorList>
            <consortium name="DOE Joint Genome Institute"/>
            <person name="Vesth T.C."/>
            <person name="Nybo J."/>
            <person name="Theobald S."/>
            <person name="Brandl J."/>
            <person name="Frisvad J.C."/>
            <person name="Nielsen K.F."/>
            <person name="Lyhne E.K."/>
            <person name="Kogle M.E."/>
            <person name="Kuo A."/>
            <person name="Riley R."/>
            <person name="Clum A."/>
            <person name="Nolan M."/>
            <person name="Lipzen A."/>
            <person name="Salamov A."/>
            <person name="Henrissat B."/>
            <person name="Wiebenga A."/>
            <person name="De Vries R.P."/>
            <person name="Grigoriev I.V."/>
            <person name="Mortensen U.H."/>
            <person name="Andersen M.R."/>
            <person name="Baker S.E."/>
        </authorList>
    </citation>
    <scope>NUCLEOTIDE SEQUENCE [LARGE SCALE GENOMIC DNA]</scope>
    <source>
        <strain evidence="6 7">CBS 117.55</strain>
    </source>
</reference>
<dbReference type="GO" id="GO:0016853">
    <property type="term" value="F:isomerase activity"/>
    <property type="evidence" value="ECO:0007669"/>
    <property type="project" value="UniProtKB-KW"/>
</dbReference>
<feature type="domain" description="Diels-Alderase C-terminal" evidence="4">
    <location>
        <begin position="228"/>
        <end position="357"/>
    </location>
</feature>
<dbReference type="SUPFAM" id="SSF159245">
    <property type="entry name" value="AttH-like"/>
    <property type="match status" value="1"/>
</dbReference>
<evidence type="ECO:0000313" key="7">
    <source>
        <dbReference type="Proteomes" id="UP000247233"/>
    </source>
</evidence>
<proteinExistence type="inferred from homology"/>
<accession>A0A317UVN4</accession>
<keyword evidence="7" id="KW-1185">Reference proteome</keyword>
<evidence type="ECO:0000256" key="3">
    <source>
        <dbReference type="SAM" id="MobiDB-lite"/>
    </source>
</evidence>
<feature type="domain" description="Diels-Alderase N-terminal" evidence="5">
    <location>
        <begin position="35"/>
        <end position="224"/>
    </location>
</feature>
<dbReference type="OrthoDB" id="5344254at2759"/>
<dbReference type="Pfam" id="PF24137">
    <property type="entry name" value="DA_N"/>
    <property type="match status" value="1"/>
</dbReference>
<protein>
    <recommendedName>
        <fullName evidence="8">AttH domain-containing protein</fullName>
    </recommendedName>
</protein>
<dbReference type="Pfam" id="PF22903">
    <property type="entry name" value="DA_C"/>
    <property type="match status" value="1"/>
</dbReference>
<feature type="non-terminal residue" evidence="6">
    <location>
        <position position="1"/>
    </location>
</feature>
<feature type="compositionally biased region" description="Polar residues" evidence="3">
    <location>
        <begin position="18"/>
        <end position="30"/>
    </location>
</feature>
<dbReference type="STRING" id="1448321.A0A317UVN4"/>
<evidence type="ECO:0000313" key="6">
    <source>
        <dbReference type="EMBL" id="PWY66094.1"/>
    </source>
</evidence>
<comment type="similarity">
    <text evidence="2">Belongs to the Diels-Alderase family.</text>
</comment>
<dbReference type="InterPro" id="IPR056402">
    <property type="entry name" value="DA_N"/>
</dbReference>
<dbReference type="AlphaFoldDB" id="A0A317UVN4"/>
<feature type="non-terminal residue" evidence="6">
    <location>
        <position position="357"/>
    </location>
</feature>
<sequence>LDLPSTCTVSQLSAFDRTPTSHLPFSTSPSEPFDAPKLPSGLNATAGEQWAFDGTSSSGRSGLLLGIYRDASYAFLGPGNLRLSLDLVWDNGTTWSTVDYLSTSTVHTCPDQVVGIWSHSADHYYVFTVTADAKQQQQHQHQHQHARIHIRTPDVSGAVTLHSTTPARYPDGGLFPSDSEVSSTQNAPMLHWVEPIPGGLIDVDLKVNGVPFRWTGLGGHERWWSAKGWLDIMTHWEAVRLMAGPYVLSFWQPTSRVDGVVYPSAFLTKYGERVVSAVCGEVSEVEDYILYRPVRGEGQERERETETETGYEVELVSPGQGRRWVFGLEYRNQEFEFELGETAGGRAYVGRAKGGEV</sequence>
<dbReference type="EMBL" id="MSFL01000047">
    <property type="protein sequence ID" value="PWY66094.1"/>
    <property type="molecule type" value="Genomic_DNA"/>
</dbReference>
<evidence type="ECO:0008006" key="8">
    <source>
        <dbReference type="Google" id="ProtNLM"/>
    </source>
</evidence>
<evidence type="ECO:0000256" key="2">
    <source>
        <dbReference type="ARBA" id="ARBA00046325"/>
    </source>
</evidence>
<evidence type="ECO:0000259" key="4">
    <source>
        <dbReference type="Pfam" id="PF22903"/>
    </source>
</evidence>
<evidence type="ECO:0000259" key="5">
    <source>
        <dbReference type="Pfam" id="PF24137"/>
    </source>
</evidence>
<dbReference type="RefSeq" id="XP_025394733.1">
    <property type="nucleotide sequence ID" value="XM_025539006.1"/>
</dbReference>
<keyword evidence="1" id="KW-0413">Isomerase</keyword>